<dbReference type="InterPro" id="IPR011701">
    <property type="entry name" value="MFS"/>
</dbReference>
<dbReference type="InterPro" id="IPR020846">
    <property type="entry name" value="MFS_dom"/>
</dbReference>
<feature type="transmembrane region" description="Helical" evidence="6">
    <location>
        <begin position="161"/>
        <end position="186"/>
    </location>
</feature>
<keyword evidence="3 6" id="KW-0812">Transmembrane</keyword>
<evidence type="ECO:0000256" key="6">
    <source>
        <dbReference type="SAM" id="Phobius"/>
    </source>
</evidence>
<dbReference type="RefSeq" id="WP_229515817.1">
    <property type="nucleotide sequence ID" value="NZ_AP024957.1"/>
</dbReference>
<evidence type="ECO:0000256" key="3">
    <source>
        <dbReference type="ARBA" id="ARBA00022692"/>
    </source>
</evidence>
<feature type="transmembrane region" description="Helical" evidence="6">
    <location>
        <begin position="425"/>
        <end position="443"/>
    </location>
</feature>
<feature type="transmembrane region" description="Helical" evidence="6">
    <location>
        <begin position="392"/>
        <end position="413"/>
    </location>
</feature>
<gene>
    <name evidence="8" type="ORF">PTKU64_75990</name>
</gene>
<name>A0ABM7U8M0_9BURK</name>
<dbReference type="EMBL" id="AP024957">
    <property type="protein sequence ID" value="BCZ83924.1"/>
    <property type="molecule type" value="Genomic_DNA"/>
</dbReference>
<evidence type="ECO:0000256" key="1">
    <source>
        <dbReference type="ARBA" id="ARBA00004141"/>
    </source>
</evidence>
<evidence type="ECO:0000256" key="5">
    <source>
        <dbReference type="ARBA" id="ARBA00023136"/>
    </source>
</evidence>
<dbReference type="PANTHER" id="PTHR23505">
    <property type="entry name" value="SPINSTER"/>
    <property type="match status" value="1"/>
</dbReference>
<accession>A0ABM7U8M0</accession>
<evidence type="ECO:0000256" key="2">
    <source>
        <dbReference type="ARBA" id="ARBA00022448"/>
    </source>
</evidence>
<proteinExistence type="predicted"/>
<dbReference type="Pfam" id="PF07690">
    <property type="entry name" value="MFS_1"/>
    <property type="match status" value="1"/>
</dbReference>
<evidence type="ECO:0000256" key="4">
    <source>
        <dbReference type="ARBA" id="ARBA00022989"/>
    </source>
</evidence>
<sequence length="573" mass="61589">MAADPTMRRALTVAAPLLQRLVMTTHERPWYRWYVLFILTLIYAFGYIDRQIVTILAPYLKKDMGISDAQLGLLYGTSFALFYCVFGIPLARLADGWSRVRTLALGLSFWSLMTAMSGLSRNFVQLGTARIGVGIGEASATPAAVSLLGDYFERARRGTVLALYSVGVYVGAGASLVIGGSIVSAWERTYANGTAPLGLSGWQASFIGVGVPGMLFALIVMLTVREPMRGRLDAVPARKDPHPFLHALRDLGSMIPPWSWLRLQALNAPRREYARNFVYLLCAVALVCIATAGTNQVLSAGHKAVIATVGSFDITSNLVQWFAIAVAFYVCSNWYQATRLGDAYAHRLITGSRTFAAVTVAGAFLAFAMNAVNAFVFVYASRKLGLTAQAGLHLGIIAIIAGGAGISVSGYLCDWAKRRHPFGRLYFVCVTATVFSAASVLQYLTPSVTVFYCAYAVATFFVPMWFGPLQATTQDLVIPRLRGTAFAAFSLGPNIFGLGLGPYFVGIVSDASGDLRMAILSAIGVLPVSIGALLVASRTLLQDEAAAHAALERSNAESLDHDYVEVGGPQLTH</sequence>
<reference evidence="8 9" key="1">
    <citation type="journal article" date="2022" name="Front. Microbiol.">
        <title>Identification and characterization of a novel class of self-sufficient cytochrome P450 hydroxylase involved in cyclohexanecarboxylate degradation in Paraburkholderia terrae strain KU-64.</title>
        <authorList>
            <person name="Yamamoto T."/>
            <person name="Hasegawa Y."/>
            <person name="Iwaki H."/>
        </authorList>
    </citation>
    <scope>NUCLEOTIDE SEQUENCE [LARGE SCALE GENOMIC DNA]</scope>
    <source>
        <strain evidence="8 9">KU-64</strain>
    </source>
</reference>
<organism evidence="8 9">
    <name type="scientific">Paraburkholderia terrae</name>
    <dbReference type="NCBI Taxonomy" id="311230"/>
    <lineage>
        <taxon>Bacteria</taxon>
        <taxon>Pseudomonadati</taxon>
        <taxon>Pseudomonadota</taxon>
        <taxon>Betaproteobacteria</taxon>
        <taxon>Burkholderiales</taxon>
        <taxon>Burkholderiaceae</taxon>
        <taxon>Paraburkholderia</taxon>
    </lineage>
</organism>
<dbReference type="PROSITE" id="PS50850">
    <property type="entry name" value="MFS"/>
    <property type="match status" value="1"/>
</dbReference>
<dbReference type="InterPro" id="IPR036259">
    <property type="entry name" value="MFS_trans_sf"/>
</dbReference>
<evidence type="ECO:0000259" key="7">
    <source>
        <dbReference type="PROSITE" id="PS50850"/>
    </source>
</evidence>
<dbReference type="PANTHER" id="PTHR23505:SF79">
    <property type="entry name" value="PROTEIN SPINSTER"/>
    <property type="match status" value="1"/>
</dbReference>
<dbReference type="Gene3D" id="1.20.1250.20">
    <property type="entry name" value="MFS general substrate transporter like domains"/>
    <property type="match status" value="2"/>
</dbReference>
<feature type="domain" description="Major facilitator superfamily (MFS) profile" evidence="7">
    <location>
        <begin position="35"/>
        <end position="539"/>
    </location>
</feature>
<feature type="transmembrane region" description="Helical" evidence="6">
    <location>
        <begin position="449"/>
        <end position="469"/>
    </location>
</feature>
<dbReference type="Proteomes" id="UP001319874">
    <property type="component" value="Chromosome 3"/>
</dbReference>
<feature type="transmembrane region" description="Helical" evidence="6">
    <location>
        <begin position="72"/>
        <end position="91"/>
    </location>
</feature>
<feature type="transmembrane region" description="Helical" evidence="6">
    <location>
        <begin position="318"/>
        <end position="335"/>
    </location>
</feature>
<feature type="transmembrane region" description="Helical" evidence="6">
    <location>
        <begin position="481"/>
        <end position="505"/>
    </location>
</feature>
<feature type="transmembrane region" description="Helical" evidence="6">
    <location>
        <begin position="517"/>
        <end position="536"/>
    </location>
</feature>
<keyword evidence="5 6" id="KW-0472">Membrane</keyword>
<dbReference type="InterPro" id="IPR044770">
    <property type="entry name" value="MFS_spinster-like"/>
</dbReference>
<feature type="transmembrane region" description="Helical" evidence="6">
    <location>
        <begin position="277"/>
        <end position="298"/>
    </location>
</feature>
<protein>
    <recommendedName>
        <fullName evidence="7">Major facilitator superfamily (MFS) profile domain-containing protein</fullName>
    </recommendedName>
</protein>
<feature type="transmembrane region" description="Helical" evidence="6">
    <location>
        <begin position="206"/>
        <end position="224"/>
    </location>
</feature>
<comment type="subcellular location">
    <subcellularLocation>
        <location evidence="1">Membrane</location>
        <topology evidence="1">Multi-pass membrane protein</topology>
    </subcellularLocation>
</comment>
<evidence type="ECO:0000313" key="9">
    <source>
        <dbReference type="Proteomes" id="UP001319874"/>
    </source>
</evidence>
<keyword evidence="4 6" id="KW-1133">Transmembrane helix</keyword>
<keyword evidence="2" id="KW-0813">Transport</keyword>
<dbReference type="SUPFAM" id="SSF103473">
    <property type="entry name" value="MFS general substrate transporter"/>
    <property type="match status" value="1"/>
</dbReference>
<feature type="transmembrane region" description="Helical" evidence="6">
    <location>
        <begin position="355"/>
        <end position="380"/>
    </location>
</feature>
<keyword evidence="9" id="KW-1185">Reference proteome</keyword>
<feature type="transmembrane region" description="Helical" evidence="6">
    <location>
        <begin position="34"/>
        <end position="60"/>
    </location>
</feature>
<evidence type="ECO:0000313" key="8">
    <source>
        <dbReference type="EMBL" id="BCZ83924.1"/>
    </source>
</evidence>